<feature type="domain" description="A to I editase" evidence="5">
    <location>
        <begin position="354"/>
        <end position="741"/>
    </location>
</feature>
<protein>
    <recommendedName>
        <fullName evidence="8">DRBM domain-containing protein</fullName>
    </recommendedName>
</protein>
<proteinExistence type="predicted"/>
<dbReference type="GO" id="GO:0006382">
    <property type="term" value="P:adenosine to inosine editing"/>
    <property type="evidence" value="ECO:0007669"/>
    <property type="project" value="TreeGrafter"/>
</dbReference>
<dbReference type="GO" id="GO:0003725">
    <property type="term" value="F:double-stranded RNA binding"/>
    <property type="evidence" value="ECO:0007669"/>
    <property type="project" value="TreeGrafter"/>
</dbReference>
<evidence type="ECO:0000259" key="4">
    <source>
        <dbReference type="PROSITE" id="PS50137"/>
    </source>
</evidence>
<feature type="chain" id="PRO_5012876524" description="DRBM domain-containing protein" evidence="3">
    <location>
        <begin position="20"/>
        <end position="748"/>
    </location>
</feature>
<dbReference type="PANTHER" id="PTHR10910">
    <property type="entry name" value="EUKARYOTE SPECIFIC DSRNA BINDING PROTEIN"/>
    <property type="match status" value="1"/>
</dbReference>
<feature type="non-terminal residue" evidence="6">
    <location>
        <position position="1"/>
    </location>
</feature>
<dbReference type="Gene3D" id="3.30.160.20">
    <property type="match status" value="1"/>
</dbReference>
<dbReference type="SUPFAM" id="SSF54768">
    <property type="entry name" value="dsRNA-binding domain-like"/>
    <property type="match status" value="1"/>
</dbReference>
<dbReference type="Proteomes" id="UP000215902">
    <property type="component" value="Unassembled WGS sequence"/>
</dbReference>
<organism evidence="6 7">
    <name type="scientific">Macrostomum lignano</name>
    <dbReference type="NCBI Taxonomy" id="282301"/>
    <lineage>
        <taxon>Eukaryota</taxon>
        <taxon>Metazoa</taxon>
        <taxon>Spiralia</taxon>
        <taxon>Lophotrochozoa</taxon>
        <taxon>Platyhelminthes</taxon>
        <taxon>Rhabditophora</taxon>
        <taxon>Macrostomorpha</taxon>
        <taxon>Macrostomida</taxon>
        <taxon>Macrostomidae</taxon>
        <taxon>Macrostomum</taxon>
    </lineage>
</organism>
<keyword evidence="7" id="KW-1185">Reference proteome</keyword>
<evidence type="ECO:0000313" key="6">
    <source>
        <dbReference type="EMBL" id="PAA54659.1"/>
    </source>
</evidence>
<evidence type="ECO:0000256" key="3">
    <source>
        <dbReference type="SAM" id="SignalP"/>
    </source>
</evidence>
<feature type="compositionally biased region" description="Low complexity" evidence="2">
    <location>
        <begin position="116"/>
        <end position="146"/>
    </location>
</feature>
<dbReference type="EMBL" id="NIVC01002874">
    <property type="protein sequence ID" value="PAA54659.1"/>
    <property type="molecule type" value="Genomic_DNA"/>
</dbReference>
<dbReference type="GO" id="GO:0006396">
    <property type="term" value="P:RNA processing"/>
    <property type="evidence" value="ECO:0007669"/>
    <property type="project" value="InterPro"/>
</dbReference>
<feature type="region of interest" description="Disordered" evidence="2">
    <location>
        <begin position="112"/>
        <end position="148"/>
    </location>
</feature>
<evidence type="ECO:0000256" key="2">
    <source>
        <dbReference type="SAM" id="MobiDB-lite"/>
    </source>
</evidence>
<keyword evidence="3" id="KW-0732">Signal</keyword>
<keyword evidence="1" id="KW-0694">RNA-binding</keyword>
<evidence type="ECO:0000313" key="7">
    <source>
        <dbReference type="Proteomes" id="UP000215902"/>
    </source>
</evidence>
<dbReference type="GO" id="GO:0005730">
    <property type="term" value="C:nucleolus"/>
    <property type="evidence" value="ECO:0007669"/>
    <property type="project" value="TreeGrafter"/>
</dbReference>
<feature type="signal peptide" evidence="3">
    <location>
        <begin position="1"/>
        <end position="19"/>
    </location>
</feature>
<dbReference type="PROSITE" id="PS50141">
    <property type="entry name" value="A_DEAMIN_EDITASE"/>
    <property type="match status" value="1"/>
</dbReference>
<dbReference type="PROSITE" id="PS50137">
    <property type="entry name" value="DS_RBD"/>
    <property type="match status" value="1"/>
</dbReference>
<feature type="region of interest" description="Disordered" evidence="2">
    <location>
        <begin position="614"/>
        <end position="647"/>
    </location>
</feature>
<dbReference type="STRING" id="282301.A0A267E1D9"/>
<reference evidence="6 7" key="1">
    <citation type="submission" date="2017-06" db="EMBL/GenBank/DDBJ databases">
        <title>A platform for efficient transgenesis in Macrostomum lignano, a flatworm model organism for stem cell research.</title>
        <authorList>
            <person name="Berezikov E."/>
        </authorList>
    </citation>
    <scope>NUCLEOTIDE SEQUENCE [LARGE SCALE GENOMIC DNA]</scope>
    <source>
        <strain evidence="6">DV1</strain>
        <tissue evidence="6">Whole organism</tissue>
    </source>
</reference>
<dbReference type="PANTHER" id="PTHR10910:SF62">
    <property type="entry name" value="AT07585P-RELATED"/>
    <property type="match status" value="1"/>
</dbReference>
<dbReference type="GO" id="GO:0005737">
    <property type="term" value="C:cytoplasm"/>
    <property type="evidence" value="ECO:0007669"/>
    <property type="project" value="TreeGrafter"/>
</dbReference>
<name>A0A267E1D9_9PLAT</name>
<feature type="domain" description="DRBM" evidence="4">
    <location>
        <begin position="205"/>
        <end position="274"/>
    </location>
</feature>
<dbReference type="InterPro" id="IPR014720">
    <property type="entry name" value="dsRBD_dom"/>
</dbReference>
<evidence type="ECO:0000259" key="5">
    <source>
        <dbReference type="PROSITE" id="PS50141"/>
    </source>
</evidence>
<accession>A0A267E1D9</accession>
<dbReference type="Pfam" id="PF02137">
    <property type="entry name" value="A_deamin"/>
    <property type="match status" value="1"/>
</dbReference>
<gene>
    <name evidence="6" type="ORF">BOX15_Mlig013792g3</name>
</gene>
<dbReference type="GO" id="GO:0008251">
    <property type="term" value="F:tRNA-specific adenosine deaminase activity"/>
    <property type="evidence" value="ECO:0007669"/>
    <property type="project" value="TreeGrafter"/>
</dbReference>
<dbReference type="InterPro" id="IPR002466">
    <property type="entry name" value="A_deamin"/>
</dbReference>
<dbReference type="OrthoDB" id="10268011at2759"/>
<sequence length="748" mass="81280">VEIALLTVILLYLYRQINYQHKEMPTQDMLQSEGPPYMCQVCRSGQIPAWPQYEAHLVSKNHIKKVFNLPMNSHVTLSSRMQSLGLLAPNQPAQEFQADDADFPALGGEAEDRLASQQRQPQPVQYSQVTPAPSGFAAAPGPAAASQEPYIDRRTQSERSGNVRLMPSLDATDRAHGMPRYANVSKSDSAQEMLRTFINGRSQKLPHQILNEYTVAMRGSIEYRPTAPRVGGNFAYLAILTIDGVPSEYEAGEAKSKQKAKEEAARLALNVIARGSGGGGGYADRSASPAASLVSMTAQAASGALPGDRYADQCKKQLDALLRDVKIGGVDKVAAIFLSDSRLPQSEPTVQLVALGTGSSVNDHWLEHIYNSYGELVIDSTAFVCAKRAFRIRLAQEVSAYFSGQGRWLEPNNRDDRLRLKPGLALHLLLSSPPDGDCSAGDSGGDSAGAIGGDPLGRHSQEELLRDKCGVLEPDLSRYGSLACYEKYDCSMVRTFGLEEAEDPNSLAVHCGSDKLLLCNYVGLQGGLLANFIEPVFLQSVDVAGRYSHANMARGFLCRLPRLRHRLASPAYQLVADPWLGRTSDPLRLGSTDPDTAVLSINWYRPVDGSAGTAEVIDGPQGKKNIRRSQNVTPAERQLPDTDSLDGGGVSRLSKRAALSRIVKLAEEIANKSASVPVAKRINARIQSRLLADGEYLDLNSVSLRALKCADYAQCKRVVFDELASCNRGHWASKNGEMDPSDFHLADT</sequence>
<comment type="caution">
    <text evidence="6">The sequence shown here is derived from an EMBL/GenBank/DDBJ whole genome shotgun (WGS) entry which is preliminary data.</text>
</comment>
<dbReference type="AlphaFoldDB" id="A0A267E1D9"/>
<evidence type="ECO:0000256" key="1">
    <source>
        <dbReference type="PROSITE-ProRule" id="PRU00266"/>
    </source>
</evidence>
<dbReference type="SMART" id="SM00552">
    <property type="entry name" value="ADEAMc"/>
    <property type="match status" value="1"/>
</dbReference>
<evidence type="ECO:0008006" key="8">
    <source>
        <dbReference type="Google" id="ProtNLM"/>
    </source>
</evidence>
<dbReference type="GO" id="GO:0003726">
    <property type="term" value="F:double-stranded RNA adenosine deaminase activity"/>
    <property type="evidence" value="ECO:0007669"/>
    <property type="project" value="TreeGrafter"/>
</dbReference>